<dbReference type="InterPro" id="IPR004919">
    <property type="entry name" value="GmrSD_N"/>
</dbReference>
<proteinExistence type="predicted"/>
<organism evidence="2 3">
    <name type="scientific">Psychrobacter piechaudii</name>
    <dbReference type="NCBI Taxonomy" id="1945521"/>
    <lineage>
        <taxon>Bacteria</taxon>
        <taxon>Pseudomonadati</taxon>
        <taxon>Pseudomonadota</taxon>
        <taxon>Gammaproteobacteria</taxon>
        <taxon>Moraxellales</taxon>
        <taxon>Moraxellaceae</taxon>
        <taxon>Psychrobacter</taxon>
    </lineage>
</organism>
<dbReference type="RefSeq" id="WP_077451692.1">
    <property type="nucleotide sequence ID" value="NZ_FUGE01000208.1"/>
</dbReference>
<dbReference type="Pfam" id="PF03235">
    <property type="entry name" value="GmrSD_N"/>
    <property type="match status" value="1"/>
</dbReference>
<dbReference type="OrthoDB" id="9798761at2"/>
<dbReference type="Proteomes" id="UP000188357">
    <property type="component" value="Unassembled WGS sequence"/>
</dbReference>
<reference evidence="2 3" key="1">
    <citation type="submission" date="2017-02" db="EMBL/GenBank/DDBJ databases">
        <authorList>
            <person name="Peterson S.W."/>
        </authorList>
    </citation>
    <scope>NUCLEOTIDE SEQUENCE [LARGE SCALE GENOMIC DNA]</scope>
    <source>
        <strain evidence="2">Psychrobacter_piechaudii</strain>
    </source>
</reference>
<feature type="domain" description="GmrSD restriction endonucleases N-terminal" evidence="1">
    <location>
        <begin position="10"/>
        <end position="246"/>
    </location>
</feature>
<dbReference type="AlphaFoldDB" id="A0A1R4GXG4"/>
<gene>
    <name evidence="2" type="ORF">A1232T_02033</name>
</gene>
<dbReference type="STRING" id="1945521.A1232T_02033"/>
<evidence type="ECO:0000313" key="2">
    <source>
        <dbReference type="EMBL" id="SJM72834.1"/>
    </source>
</evidence>
<sequence>MDKGKKITFSELFQRVERVEIPIIQRDYAQGREDQHEVRNMFLDALFTALTTNRAISDQSLDLDFIYGSVESDKSFSVLDGQQRLTTLFLLHWFLAVKESYTSEFRKQFTLNNKSRFSYKTRPSSTEFFDALTSDTDFEEKFNQSKSSNNSNNSKISALISDCKWFFSSWKLDPTVQACLNMLDAIQDKFSSYDDGLYQRLTETKTPYITFQFLQLESFGLTDDLYIKMNARGKPLTAFEHFKAKLEQIIKSYKTDWPIYQLDIKGFNNTPVDGYSYFVHKIDTDWADLFWPYRNLASEDNTYDDELMNFIRLIILYQYLLDNKEVSKDNLSLLMGSGSKLLPSTISQYESLNCLNQNLIIRLINLFDLLHNSDAGQGIRIYWGENKYFNESDIFKKILINDTSYIDKLRFFAFYSYLSKHSSDLDSDKLFHWSRVIYNLTENTIVDSTDDFHRALTSIESLIHTNDSILDILISPINITGFLGDQILEEKIKAHLILKSDDWKNTILHAENHPFFKGQIGCLLNFSDILEYYRNNNDCNWDTSQDNDLMDNFKKYDRSLGSVFNQISTSSAAIDYLWERATLTKGIYFTKKTWYDRYNLLSTRLFKNNINRDHSWKRLLRIGSETMETRQSHVKAVLDDANFDADNIRASLQNICDVALANNEFDKWREYLIRYPQIFEYCEQGFIEIHKIEANKIEVLLLSQSQRNHYHSELYTFVLKIQLKDKLKELLPFSDLKYQEVKSTHEQASLKITGWHYAGNDYSFETIKSPGNFIVRFKNDSSNDYPQKVADVLESNGFQLQHAPTQDKDTRDEYTDDETTHYENKSLTSVDDVISQLTRTCHSLRDLSHE</sequence>
<evidence type="ECO:0000313" key="3">
    <source>
        <dbReference type="Proteomes" id="UP000188357"/>
    </source>
</evidence>
<keyword evidence="3" id="KW-1185">Reference proteome</keyword>
<dbReference type="EMBL" id="FUGE01000208">
    <property type="protein sequence ID" value="SJM72834.1"/>
    <property type="molecule type" value="Genomic_DNA"/>
</dbReference>
<evidence type="ECO:0000259" key="1">
    <source>
        <dbReference type="Pfam" id="PF03235"/>
    </source>
</evidence>
<name>A0A1R4GXG4_9GAMM</name>
<protein>
    <recommendedName>
        <fullName evidence="1">GmrSD restriction endonucleases N-terminal domain-containing protein</fullName>
    </recommendedName>
</protein>
<accession>A0A1R4GXG4</accession>